<reference evidence="2 3" key="1">
    <citation type="submission" date="2024-01" db="EMBL/GenBank/DDBJ databases">
        <title>A draft genome for the cacao thread blight pathogen Marasmiellus scandens.</title>
        <authorList>
            <person name="Baruah I.K."/>
            <person name="Leung J."/>
            <person name="Bukari Y."/>
            <person name="Amoako-Attah I."/>
            <person name="Meinhardt L.W."/>
            <person name="Bailey B.A."/>
            <person name="Cohen S.P."/>
        </authorList>
    </citation>
    <scope>NUCLEOTIDE SEQUENCE [LARGE SCALE GENOMIC DNA]</scope>
    <source>
        <strain evidence="2 3">GH-19</strain>
    </source>
</reference>
<feature type="compositionally biased region" description="Low complexity" evidence="1">
    <location>
        <begin position="1"/>
        <end position="36"/>
    </location>
</feature>
<accession>A0ABR1JZ92</accession>
<sequence>MSEGASSSSTISAPSSTTSQALPPTPTSPTSLRPGTNYTLSPDDPSITYSPFNSSWTPAPQENLPICAKNTSTRSTTQQNAKISFNTTGTRVFVRTVNSPQGGTFGNKTQNFTSHSDTPSCDSSPGLQTLLQNTHVLAISGGDLQQVVITNGESAFTFIDIIVSQDAEGPMVSSQNTADSVPRSTLFNVLSLLFLECLSLALI</sequence>
<keyword evidence="3" id="KW-1185">Reference proteome</keyword>
<dbReference type="EMBL" id="JBANRG010000003">
    <property type="protein sequence ID" value="KAK7469043.1"/>
    <property type="molecule type" value="Genomic_DNA"/>
</dbReference>
<organism evidence="2 3">
    <name type="scientific">Marasmiellus scandens</name>
    <dbReference type="NCBI Taxonomy" id="2682957"/>
    <lineage>
        <taxon>Eukaryota</taxon>
        <taxon>Fungi</taxon>
        <taxon>Dikarya</taxon>
        <taxon>Basidiomycota</taxon>
        <taxon>Agaricomycotina</taxon>
        <taxon>Agaricomycetes</taxon>
        <taxon>Agaricomycetidae</taxon>
        <taxon>Agaricales</taxon>
        <taxon>Marasmiineae</taxon>
        <taxon>Omphalotaceae</taxon>
        <taxon>Marasmiellus</taxon>
    </lineage>
</organism>
<gene>
    <name evidence="2" type="ORF">VKT23_003537</name>
</gene>
<feature type="region of interest" description="Disordered" evidence="1">
    <location>
        <begin position="1"/>
        <end position="55"/>
    </location>
</feature>
<evidence type="ECO:0000313" key="2">
    <source>
        <dbReference type="EMBL" id="KAK7469043.1"/>
    </source>
</evidence>
<name>A0ABR1JZ92_9AGAR</name>
<protein>
    <submittedName>
        <fullName evidence="2">Uncharacterized protein</fullName>
    </submittedName>
</protein>
<comment type="caution">
    <text evidence="2">The sequence shown here is derived from an EMBL/GenBank/DDBJ whole genome shotgun (WGS) entry which is preliminary data.</text>
</comment>
<evidence type="ECO:0000313" key="3">
    <source>
        <dbReference type="Proteomes" id="UP001498398"/>
    </source>
</evidence>
<evidence type="ECO:0000256" key="1">
    <source>
        <dbReference type="SAM" id="MobiDB-lite"/>
    </source>
</evidence>
<proteinExistence type="predicted"/>
<dbReference type="Proteomes" id="UP001498398">
    <property type="component" value="Unassembled WGS sequence"/>
</dbReference>